<feature type="compositionally biased region" description="Gly residues" evidence="1">
    <location>
        <begin position="211"/>
        <end position="223"/>
    </location>
</feature>
<organism evidence="2 3">
    <name type="scientific">Halococcus thailandensis JCM 13552</name>
    <dbReference type="NCBI Taxonomy" id="1227457"/>
    <lineage>
        <taxon>Archaea</taxon>
        <taxon>Methanobacteriati</taxon>
        <taxon>Methanobacteriota</taxon>
        <taxon>Stenosarchaea group</taxon>
        <taxon>Halobacteria</taxon>
        <taxon>Halobacteriales</taxon>
        <taxon>Halococcaceae</taxon>
        <taxon>Halococcus</taxon>
    </lineage>
</organism>
<sequence length="248" mass="26799">MPTVAVRVDNAFDELRADQRADIIELLADLANTVDLRIVATGRWQRKLAQEYREELPAVSEQCSAGPSAGAVAATVQKARAALDPAGRKVRILRQLAKQASETLSYNQLYTLHEVSNGAIRQCLTNGDQSLAELRLVETFSRATGKGSAVELLAAGRELLDTLDSEIGRQQRLEAVVSETGNPSDDSRVTPPAREGRHSPDPVAEAEAGAEWGGCGADGGGAGVADDHDFDRYRLPHYHQVRSAARYR</sequence>
<feature type="non-terminal residue" evidence="2">
    <location>
        <position position="248"/>
    </location>
</feature>
<dbReference type="eggNOG" id="arCOG04495">
    <property type="taxonomic scope" value="Archaea"/>
</dbReference>
<comment type="caution">
    <text evidence="2">The sequence shown here is derived from an EMBL/GenBank/DDBJ whole genome shotgun (WGS) entry which is preliminary data.</text>
</comment>
<dbReference type="AlphaFoldDB" id="M0NH59"/>
<keyword evidence="3" id="KW-1185">Reference proteome</keyword>
<gene>
    <name evidence="2" type="ORF">C451_02335</name>
</gene>
<evidence type="ECO:0000256" key="1">
    <source>
        <dbReference type="SAM" id="MobiDB-lite"/>
    </source>
</evidence>
<proteinExistence type="predicted"/>
<name>M0NH59_9EURY</name>
<evidence type="ECO:0000313" key="2">
    <source>
        <dbReference type="EMBL" id="EMA56444.1"/>
    </source>
</evidence>
<feature type="region of interest" description="Disordered" evidence="1">
    <location>
        <begin position="176"/>
        <end position="229"/>
    </location>
</feature>
<reference evidence="2 3" key="1">
    <citation type="journal article" date="2014" name="PLoS Genet.">
        <title>Phylogenetically driven sequencing of extremely halophilic archaea reveals strategies for static and dynamic osmo-response.</title>
        <authorList>
            <person name="Becker E.A."/>
            <person name="Seitzer P.M."/>
            <person name="Tritt A."/>
            <person name="Larsen D."/>
            <person name="Krusor M."/>
            <person name="Yao A.I."/>
            <person name="Wu D."/>
            <person name="Madern D."/>
            <person name="Eisen J.A."/>
            <person name="Darling A.E."/>
            <person name="Facciotti M.T."/>
        </authorList>
    </citation>
    <scope>NUCLEOTIDE SEQUENCE [LARGE SCALE GENOMIC DNA]</scope>
    <source>
        <strain evidence="2 3">JCM 13552</strain>
    </source>
</reference>
<evidence type="ECO:0000313" key="3">
    <source>
        <dbReference type="Proteomes" id="UP000011680"/>
    </source>
</evidence>
<accession>M0NH59</accession>
<dbReference type="Proteomes" id="UP000011680">
    <property type="component" value="Unassembled WGS sequence"/>
</dbReference>
<dbReference type="EMBL" id="AOMF01000045">
    <property type="protein sequence ID" value="EMA56444.1"/>
    <property type="molecule type" value="Genomic_DNA"/>
</dbReference>
<protein>
    <submittedName>
        <fullName evidence="2">Uncharacterized protein</fullName>
    </submittedName>
</protein>